<dbReference type="Pfam" id="PF06693">
    <property type="entry name" value="DUF1190"/>
    <property type="match status" value="1"/>
</dbReference>
<evidence type="ECO:0000256" key="1">
    <source>
        <dbReference type="SAM" id="MobiDB-lite"/>
    </source>
</evidence>
<proteinExistence type="predicted"/>
<feature type="region of interest" description="Disordered" evidence="1">
    <location>
        <begin position="1"/>
        <end position="21"/>
    </location>
</feature>
<dbReference type="KEGG" id="poj:PtoMrB4_55720"/>
<dbReference type="EMBL" id="AP022642">
    <property type="protein sequence ID" value="BCA31595.1"/>
    <property type="molecule type" value="Genomic_DNA"/>
</dbReference>
<gene>
    <name evidence="2" type="ORF">PtoMrB4_55720</name>
</gene>
<evidence type="ECO:0000313" key="2">
    <source>
        <dbReference type="EMBL" id="BCA31595.1"/>
    </source>
</evidence>
<dbReference type="Proteomes" id="UP000501237">
    <property type="component" value="Chromosome"/>
</dbReference>
<protein>
    <recommendedName>
        <fullName evidence="4">DUF1190 domain-containing protein</fullName>
    </recommendedName>
</protein>
<evidence type="ECO:0000313" key="3">
    <source>
        <dbReference type="Proteomes" id="UP000501237"/>
    </source>
</evidence>
<feature type="compositionally biased region" description="Low complexity" evidence="1">
    <location>
        <begin position="1"/>
        <end position="19"/>
    </location>
</feature>
<accession>A0A679GQ66</accession>
<evidence type="ECO:0008006" key="4">
    <source>
        <dbReference type="Google" id="ProtNLM"/>
    </source>
</evidence>
<organism evidence="2 3">
    <name type="scientific">Metapseudomonas otitidis</name>
    <dbReference type="NCBI Taxonomy" id="319939"/>
    <lineage>
        <taxon>Bacteria</taxon>
        <taxon>Pseudomonadati</taxon>
        <taxon>Pseudomonadota</taxon>
        <taxon>Gammaproteobacteria</taxon>
        <taxon>Pseudomonadales</taxon>
        <taxon>Pseudomonadaceae</taxon>
        <taxon>Metapseudomonas</taxon>
    </lineage>
</organism>
<name>A0A679GQ66_9GAMM</name>
<dbReference type="RefSeq" id="WP_172435017.1">
    <property type="nucleotide sequence ID" value="NZ_AP022642.1"/>
</dbReference>
<reference evidence="2 3" key="1">
    <citation type="journal article" date="2020" name="Microbiol. Resour. Announc.">
        <title>Complete genome sequence of Pseudomonas otitidis strain MrB4, isolated from Lake Biwa in Japan.</title>
        <authorList>
            <person name="Miyazaki K."/>
            <person name="Hase E."/>
            <person name="Maruya T."/>
        </authorList>
    </citation>
    <scope>NUCLEOTIDE SEQUENCE [LARGE SCALE GENOMIC DNA]</scope>
    <source>
        <strain evidence="2 3">MrB4</strain>
    </source>
</reference>
<sequence length="262" mass="27961">MPSAEAPSAPAAAPSQPLPDTARRQKRAGLLTLSLMGATPLVLLAWDPMYRDVQVFDSLAVCEQGTTLTAEQCLRLRDEAFRRTALMAPVYTSFMACERDFIRISGNCKVGEWCAADTVQSCTQGDDGLARPQPVAFLVSDALIRRLRSGEPDDWSEIGLDELQPVFGMSEDALYGSSTYGGGHFGSYSGGGGARNLHLFTGQGQYLGDQRARQASLHRSQLQASGYAQQFQSGQLPTRLQGAASRGGFGATARSSLAMASG</sequence>
<dbReference type="AlphaFoldDB" id="A0A679GQ66"/>
<dbReference type="InterPro" id="IPR009576">
    <property type="entry name" value="Biofilm_formation_YgiB"/>
</dbReference>
<dbReference type="GeneID" id="57400803"/>